<evidence type="ECO:0000313" key="3">
    <source>
        <dbReference type="Proteomes" id="UP000323632"/>
    </source>
</evidence>
<dbReference type="Gene3D" id="1.20.1440.60">
    <property type="entry name" value="23S rRNA-intervening sequence"/>
    <property type="match status" value="1"/>
</dbReference>
<dbReference type="Proteomes" id="UP000323632">
    <property type="component" value="Unassembled WGS sequence"/>
</dbReference>
<feature type="coiled-coil region" evidence="1">
    <location>
        <begin position="81"/>
        <end position="108"/>
    </location>
</feature>
<dbReference type="InterPro" id="IPR036583">
    <property type="entry name" value="23S_rRNA_IVS_sf"/>
</dbReference>
<accession>A0A5M6CRR6</accession>
<name>A0A5M6CRR6_9BACT</name>
<dbReference type="PANTHER" id="PTHR38471:SF2">
    <property type="entry name" value="FOUR HELIX BUNDLE PROTEIN"/>
    <property type="match status" value="1"/>
</dbReference>
<dbReference type="EMBL" id="VWSH01000001">
    <property type="protein sequence ID" value="KAA5537080.1"/>
    <property type="molecule type" value="Genomic_DNA"/>
</dbReference>
<comment type="caution">
    <text evidence="2">The sequence shown here is derived from an EMBL/GenBank/DDBJ whole genome shotgun (WGS) entry which is preliminary data.</text>
</comment>
<proteinExistence type="predicted"/>
<dbReference type="AlphaFoldDB" id="A0A5M6CRR6"/>
<evidence type="ECO:0000256" key="1">
    <source>
        <dbReference type="SAM" id="Coils"/>
    </source>
</evidence>
<gene>
    <name evidence="2" type="ORF">F0919_05235</name>
</gene>
<keyword evidence="1" id="KW-0175">Coiled coil</keyword>
<evidence type="ECO:0000313" key="2">
    <source>
        <dbReference type="EMBL" id="KAA5537080.1"/>
    </source>
</evidence>
<organism evidence="2 3">
    <name type="scientific">Taibaiella lutea</name>
    <dbReference type="NCBI Taxonomy" id="2608001"/>
    <lineage>
        <taxon>Bacteria</taxon>
        <taxon>Pseudomonadati</taxon>
        <taxon>Bacteroidota</taxon>
        <taxon>Chitinophagia</taxon>
        <taxon>Chitinophagales</taxon>
        <taxon>Chitinophagaceae</taxon>
        <taxon>Taibaiella</taxon>
    </lineage>
</organism>
<dbReference type="RefSeq" id="WP_150031656.1">
    <property type="nucleotide sequence ID" value="NZ_VWSH01000001.1"/>
</dbReference>
<dbReference type="Pfam" id="PF05635">
    <property type="entry name" value="23S_rRNA_IVP"/>
    <property type="match status" value="1"/>
</dbReference>
<dbReference type="SUPFAM" id="SSF158446">
    <property type="entry name" value="IVS-encoded protein-like"/>
    <property type="match status" value="1"/>
</dbReference>
<dbReference type="InterPro" id="IPR012657">
    <property type="entry name" value="23S_rRNA-intervening_sequence"/>
</dbReference>
<reference evidence="2 3" key="1">
    <citation type="submission" date="2019-09" db="EMBL/GenBank/DDBJ databases">
        <title>Genome sequence and assembly of Taibaiella sp.</title>
        <authorList>
            <person name="Chhetri G."/>
        </authorList>
    </citation>
    <scope>NUCLEOTIDE SEQUENCE [LARGE SCALE GENOMIC DNA]</scope>
    <source>
        <strain evidence="2 3">KVB11</strain>
    </source>
</reference>
<dbReference type="PANTHER" id="PTHR38471">
    <property type="entry name" value="FOUR HELIX BUNDLE PROTEIN"/>
    <property type="match status" value="1"/>
</dbReference>
<protein>
    <submittedName>
        <fullName evidence="2">Four helix bundle protein</fullName>
    </submittedName>
</protein>
<keyword evidence="3" id="KW-1185">Reference proteome</keyword>
<dbReference type="NCBIfam" id="TIGR02436">
    <property type="entry name" value="four helix bundle protein"/>
    <property type="match status" value="1"/>
</dbReference>
<sequence>MIYDLEERCLVFARAIRDFCKVLKHDTINLVYIKQIIRSSSSIGANYIEANESLGKQDMKMKINISRKEAKETQYWLKLLISDDEKQKQILEKEAEELKRILSAILNKLS</sequence>